<feature type="domain" description="Large ribosomal subunit protein uL10-like insertion" evidence="8">
    <location>
        <begin position="125"/>
        <end position="207"/>
    </location>
</feature>
<evidence type="ECO:0000313" key="9">
    <source>
        <dbReference type="EMBL" id="AOW07952.1"/>
    </source>
</evidence>
<dbReference type="FunFam" id="3.90.105.20:FF:000003">
    <property type="entry name" value="Ribosome assembly factor mrt4"/>
    <property type="match status" value="1"/>
</dbReference>
<keyword evidence="6 7" id="KW-0539">Nucleus</keyword>
<comment type="similarity">
    <text evidence="2 7">Belongs to the universal ribosomal protein uL10 family.</text>
</comment>
<evidence type="ECO:0000259" key="8">
    <source>
        <dbReference type="Pfam" id="PF17777"/>
    </source>
</evidence>
<protein>
    <recommendedName>
        <fullName evidence="4 7">Ribosome assembly factor mrt4</fullName>
    </recommendedName>
</protein>
<evidence type="ECO:0000256" key="1">
    <source>
        <dbReference type="ARBA" id="ARBA00004046"/>
    </source>
</evidence>
<dbReference type="InterPro" id="IPR043141">
    <property type="entry name" value="Ribosomal_uL10-like_sf"/>
</dbReference>
<dbReference type="VEuPathDB" id="FungiDB:YALI1_F39001g"/>
<dbReference type="SUPFAM" id="SSF160369">
    <property type="entry name" value="Ribosomal protein L10-like"/>
    <property type="match status" value="1"/>
</dbReference>
<dbReference type="OMA" id="LEWAENY"/>
<dbReference type="KEGG" id="yli:2907671"/>
<dbReference type="GO" id="GO:0005730">
    <property type="term" value="C:nucleolus"/>
    <property type="evidence" value="ECO:0007669"/>
    <property type="project" value="UniProtKB-SubCell"/>
</dbReference>
<dbReference type="CDD" id="cd05796">
    <property type="entry name" value="Ribosomal_P0_like"/>
    <property type="match status" value="1"/>
</dbReference>
<dbReference type="GO" id="GO:0000027">
    <property type="term" value="P:ribosomal large subunit assembly"/>
    <property type="evidence" value="ECO:0007669"/>
    <property type="project" value="InterPro"/>
</dbReference>
<evidence type="ECO:0000256" key="6">
    <source>
        <dbReference type="ARBA" id="ARBA00023242"/>
    </source>
</evidence>
<dbReference type="GO" id="GO:0005737">
    <property type="term" value="C:cytoplasm"/>
    <property type="evidence" value="ECO:0007669"/>
    <property type="project" value="UniProtKB-SubCell"/>
</dbReference>
<dbReference type="FunFam" id="3.30.70.1730:FF:000005">
    <property type="entry name" value="Ribosome assembly factor mrt4"/>
    <property type="match status" value="1"/>
</dbReference>
<organism evidence="9 10">
    <name type="scientific">Yarrowia lipolytica</name>
    <name type="common">Candida lipolytica</name>
    <dbReference type="NCBI Taxonomy" id="4952"/>
    <lineage>
        <taxon>Eukaryota</taxon>
        <taxon>Fungi</taxon>
        <taxon>Dikarya</taxon>
        <taxon>Ascomycota</taxon>
        <taxon>Saccharomycotina</taxon>
        <taxon>Dipodascomycetes</taxon>
        <taxon>Dipodascales</taxon>
        <taxon>Dipodascales incertae sedis</taxon>
        <taxon>Yarrowia</taxon>
    </lineage>
</organism>
<evidence type="ECO:0000256" key="5">
    <source>
        <dbReference type="ARBA" id="ARBA00022490"/>
    </source>
</evidence>
<reference evidence="9 10" key="1">
    <citation type="journal article" date="2016" name="PLoS ONE">
        <title>Sequence Assembly of Yarrowia lipolytica Strain W29/CLIB89 Shows Transposable Element Diversity.</title>
        <authorList>
            <person name="Magnan C."/>
            <person name="Yu J."/>
            <person name="Chang I."/>
            <person name="Jahn E."/>
            <person name="Kanomata Y."/>
            <person name="Wu J."/>
            <person name="Zeller M."/>
            <person name="Oakes M."/>
            <person name="Baldi P."/>
            <person name="Sandmeyer S."/>
        </authorList>
    </citation>
    <scope>NUCLEOTIDE SEQUENCE [LARGE SCALE GENOMIC DNA]</scope>
    <source>
        <strain evidence="10">CLIB89(W29)</strain>
    </source>
</reference>
<proteinExistence type="inferred from homology"/>
<dbReference type="GeneID" id="2907671"/>
<evidence type="ECO:0000256" key="7">
    <source>
        <dbReference type="RuleBase" id="RU364039"/>
    </source>
</evidence>
<evidence type="ECO:0000256" key="4">
    <source>
        <dbReference type="ARBA" id="ARBA00015359"/>
    </source>
</evidence>
<dbReference type="PANTHER" id="PTHR45841">
    <property type="entry name" value="MRNA TURNOVER PROTEIN 4 MRTO4"/>
    <property type="match status" value="1"/>
</dbReference>
<dbReference type="InterPro" id="IPR001790">
    <property type="entry name" value="Ribosomal_uL10"/>
</dbReference>
<name>A0A1D8NQP0_YARLL</name>
<dbReference type="GO" id="GO:0030687">
    <property type="term" value="C:preribosome, large subunit precursor"/>
    <property type="evidence" value="ECO:0007669"/>
    <property type="project" value="TreeGrafter"/>
</dbReference>
<gene>
    <name evidence="9" type="ORF">YALI1_F39001g</name>
</gene>
<evidence type="ECO:0000256" key="3">
    <source>
        <dbReference type="ARBA" id="ARBA00011117"/>
    </source>
</evidence>
<dbReference type="OrthoDB" id="10262308at2759"/>
<dbReference type="RefSeq" id="XP_506090.1">
    <property type="nucleotide sequence ID" value="XM_506090.3"/>
</dbReference>
<dbReference type="EMBL" id="CP017558">
    <property type="protein sequence ID" value="AOW07952.1"/>
    <property type="molecule type" value="Genomic_DNA"/>
</dbReference>
<dbReference type="GO" id="GO:0000956">
    <property type="term" value="P:nuclear-transcribed mRNA catabolic process"/>
    <property type="evidence" value="ECO:0007669"/>
    <property type="project" value="TreeGrafter"/>
</dbReference>
<dbReference type="InterPro" id="IPR040637">
    <property type="entry name" value="Ribosomal_uL10-like_insert"/>
</dbReference>
<dbReference type="Gene3D" id="3.30.70.1730">
    <property type="match status" value="1"/>
</dbReference>
<comment type="subcellular location">
    <subcellularLocation>
        <location evidence="7">Cytoplasm</location>
    </subcellularLocation>
    <subcellularLocation>
        <location evidence="7">Nucleus</location>
        <location evidence="7">Nucleolus</location>
    </subcellularLocation>
</comment>
<dbReference type="InterPro" id="IPR033867">
    <property type="entry name" value="Mrt4"/>
</dbReference>
<dbReference type="eggNOG" id="KOG0816">
    <property type="taxonomic scope" value="Eukaryota"/>
</dbReference>
<accession>A0A1D8NQP0</accession>
<keyword evidence="7" id="KW-0690">Ribosome biogenesis</keyword>
<dbReference type="InterPro" id="IPR043164">
    <property type="entry name" value="Ribosomal_uL10-like_insert_sf"/>
</dbReference>
<keyword evidence="5 7" id="KW-0963">Cytoplasm</keyword>
<dbReference type="GO" id="GO:0006364">
    <property type="term" value="P:rRNA processing"/>
    <property type="evidence" value="ECO:0007669"/>
    <property type="project" value="TreeGrafter"/>
</dbReference>
<sequence length="233" mass="26324">MPKSKRNKVIALTKVEKKTREDKEVIVDEIHNYLDEHKYCFVFSVEGMRNTFFKDLRADWKGSRIFFGRTKIMAKALGKSEEDEYKAGLGALSEYMSGDVGLLLTDEEPQVVKDYFESFVREDYARAGQVSTVTFTIPAGVVHTTGGKIPAEDDVPVVHSMEPTLRSLGMPTQLKAGKVELFAPYEVCKTGQTLDSRQTRLLKHFGVTSSFFKVHTVAYYDSEKEEVKPFISA</sequence>
<dbReference type="Pfam" id="PF17777">
    <property type="entry name" value="RL10P_insert"/>
    <property type="match status" value="1"/>
</dbReference>
<dbReference type="Pfam" id="PF00466">
    <property type="entry name" value="Ribosomal_L10"/>
    <property type="match status" value="1"/>
</dbReference>
<evidence type="ECO:0000256" key="2">
    <source>
        <dbReference type="ARBA" id="ARBA00008889"/>
    </source>
</evidence>
<dbReference type="VEuPathDB" id="FungiDB:YALI0_F31317g"/>
<comment type="function">
    <text evidence="1 7">Component of the ribosome assembly machinery. Nuclear paralog of the ribosomal protein P0, it binds pre-60S subunits at an early stage of assembly in the nucleolus, and is replaced by P0 in cytoplasmic pre-60S subunits and mature 80S ribosomes.</text>
</comment>
<evidence type="ECO:0000313" key="10">
    <source>
        <dbReference type="Proteomes" id="UP000182444"/>
    </source>
</evidence>
<dbReference type="GO" id="GO:0003723">
    <property type="term" value="F:RNA binding"/>
    <property type="evidence" value="ECO:0007669"/>
    <property type="project" value="TreeGrafter"/>
</dbReference>
<dbReference type="Proteomes" id="UP000182444">
    <property type="component" value="Chromosome 1F"/>
</dbReference>
<dbReference type="Gene3D" id="3.90.105.20">
    <property type="match status" value="1"/>
</dbReference>
<dbReference type="InterPro" id="IPR051742">
    <property type="entry name" value="Ribosome_Assembly_uL10"/>
</dbReference>
<comment type="subunit">
    <text evidence="3 7">Associates with the pre-60S ribosomal particle.</text>
</comment>
<dbReference type="AlphaFoldDB" id="A0A1D8NQP0"/>
<dbReference type="PANTHER" id="PTHR45841:SF1">
    <property type="entry name" value="MRNA TURNOVER PROTEIN 4 HOMOLOG"/>
    <property type="match status" value="1"/>
</dbReference>